<dbReference type="AlphaFoldDB" id="A0A7C8BNL3"/>
<gene>
    <name evidence="4" type="ORF">F8O02_02835</name>
</gene>
<dbReference type="SUPFAM" id="SSF53474">
    <property type="entry name" value="alpha/beta-Hydrolases"/>
    <property type="match status" value="1"/>
</dbReference>
<dbReference type="Gene3D" id="3.40.50.1820">
    <property type="entry name" value="alpha/beta hydrolase"/>
    <property type="match status" value="1"/>
</dbReference>
<evidence type="ECO:0000256" key="1">
    <source>
        <dbReference type="SAM" id="MobiDB-lite"/>
    </source>
</evidence>
<keyword evidence="5" id="KW-1185">Reference proteome</keyword>
<evidence type="ECO:0000256" key="2">
    <source>
        <dbReference type="SAM" id="Phobius"/>
    </source>
</evidence>
<proteinExistence type="predicted"/>
<dbReference type="InterPro" id="IPR029058">
    <property type="entry name" value="AB_hydrolase_fold"/>
</dbReference>
<dbReference type="InterPro" id="IPR001375">
    <property type="entry name" value="Peptidase_S9_cat"/>
</dbReference>
<feature type="domain" description="Peptidase S9 prolyl oligopeptidase catalytic" evidence="3">
    <location>
        <begin position="277"/>
        <end position="458"/>
    </location>
</feature>
<name>A0A7C8BNL3_9MICO</name>
<reference evidence="4 5" key="1">
    <citation type="submission" date="2019-09" db="EMBL/GenBank/DDBJ databases">
        <title>Phylogeny of genus Pseudoclavibacter and closely related genus.</title>
        <authorList>
            <person name="Li Y."/>
        </authorList>
    </citation>
    <scope>NUCLEOTIDE SEQUENCE [LARGE SCALE GENOMIC DNA]</scope>
    <source>
        <strain evidence="4 5">JCM 16921</strain>
    </source>
</reference>
<keyword evidence="4" id="KW-0378">Hydrolase</keyword>
<dbReference type="RefSeq" id="WP_158035742.1">
    <property type="nucleotide sequence ID" value="NZ_BAAAZV010000003.1"/>
</dbReference>
<keyword evidence="2" id="KW-0812">Transmembrane</keyword>
<keyword evidence="2" id="KW-0472">Membrane</keyword>
<sequence>MPERRDSHSEAPRRPSSGLSLLGVVAGVTGAAAAVAAAGAAAGALMARRVVTPPRHAEEDVNVLAVWADADGLLVTLRATPDSRLAGTPGVYSLWFDHGRGHAVIGEVVDHTWNSVTRRVLRVDQGTLDGSVRRARVGGWVWLDPASAGFAFEEVTVDAPLGPCPAWLVRPDQGPGAGEPLTFAAAPAEAAPAGSTSPAPLDAEDAAGPDAAPEPPATAAREATGPEATSGVWCIHAHGRASARPEVLRGLFAMRTLGVTSLIISYRNDGEAPSSDDSRYALGATEWEDVEAAIEFALAHGARRVLLFGWSMGGAIVLQAQSRTRHPRAIAGVLLDSPVVDWGDVLAYQADARSLPAPVRDFAKTLLGRRWGAGATGLEEPIDLAELNWVARAGELRRPLLVLHSDDDGFVPSGPSRELAAARPDLVTFVPFRTARHTKLWNHDRRRWESSVIDWVRDRLG</sequence>
<feature type="transmembrane region" description="Helical" evidence="2">
    <location>
        <begin position="21"/>
        <end position="46"/>
    </location>
</feature>
<organism evidence="4 5">
    <name type="scientific">Pseudoclavibacter caeni</name>
    <dbReference type="NCBI Taxonomy" id="908846"/>
    <lineage>
        <taxon>Bacteria</taxon>
        <taxon>Bacillati</taxon>
        <taxon>Actinomycetota</taxon>
        <taxon>Actinomycetes</taxon>
        <taxon>Micrococcales</taxon>
        <taxon>Microbacteriaceae</taxon>
        <taxon>Pseudoclavibacter</taxon>
    </lineage>
</organism>
<dbReference type="OrthoDB" id="8111537at2"/>
<evidence type="ECO:0000313" key="5">
    <source>
        <dbReference type="Proteomes" id="UP000481339"/>
    </source>
</evidence>
<dbReference type="GO" id="GO:0008236">
    <property type="term" value="F:serine-type peptidase activity"/>
    <property type="evidence" value="ECO:0007669"/>
    <property type="project" value="InterPro"/>
</dbReference>
<feature type="compositionally biased region" description="Low complexity" evidence="1">
    <location>
        <begin position="208"/>
        <end position="225"/>
    </location>
</feature>
<accession>A0A7C8BNL3</accession>
<dbReference type="EMBL" id="WBKA01000002">
    <property type="protein sequence ID" value="KAB1632820.1"/>
    <property type="molecule type" value="Genomic_DNA"/>
</dbReference>
<keyword evidence="2" id="KW-1133">Transmembrane helix</keyword>
<feature type="compositionally biased region" description="Low complexity" evidence="1">
    <location>
        <begin position="187"/>
        <end position="201"/>
    </location>
</feature>
<protein>
    <submittedName>
        <fullName evidence="4">Alpha/beta fold hydrolase</fullName>
    </submittedName>
</protein>
<evidence type="ECO:0000313" key="4">
    <source>
        <dbReference type="EMBL" id="KAB1632820.1"/>
    </source>
</evidence>
<comment type="caution">
    <text evidence="4">The sequence shown here is derived from an EMBL/GenBank/DDBJ whole genome shotgun (WGS) entry which is preliminary data.</text>
</comment>
<dbReference type="GO" id="GO:0006508">
    <property type="term" value="P:proteolysis"/>
    <property type="evidence" value="ECO:0007669"/>
    <property type="project" value="InterPro"/>
</dbReference>
<dbReference type="Pfam" id="PF00326">
    <property type="entry name" value="Peptidase_S9"/>
    <property type="match status" value="1"/>
</dbReference>
<dbReference type="Proteomes" id="UP000481339">
    <property type="component" value="Unassembled WGS sequence"/>
</dbReference>
<feature type="region of interest" description="Disordered" evidence="1">
    <location>
        <begin position="187"/>
        <end position="225"/>
    </location>
</feature>
<evidence type="ECO:0000259" key="3">
    <source>
        <dbReference type="Pfam" id="PF00326"/>
    </source>
</evidence>